<dbReference type="InterPro" id="IPR000832">
    <property type="entry name" value="GPCR_2_secretin-like"/>
</dbReference>
<evidence type="ECO:0000259" key="19">
    <source>
        <dbReference type="PROSITE" id="PS50835"/>
    </source>
</evidence>
<dbReference type="Pfam" id="PF00002">
    <property type="entry name" value="7tm_2"/>
    <property type="match status" value="1"/>
</dbReference>
<keyword evidence="21" id="KW-1185">Reference proteome</keyword>
<gene>
    <name evidence="20" type="ORF">PLOB_00025116</name>
</gene>
<keyword evidence="10" id="KW-1015">Disulfide bond</keyword>
<feature type="transmembrane region" description="Helical" evidence="14">
    <location>
        <begin position="894"/>
        <end position="914"/>
    </location>
</feature>
<dbReference type="SUPFAM" id="SSF111418">
    <property type="entry name" value="Hormone receptor domain"/>
    <property type="match status" value="1"/>
</dbReference>
<feature type="domain" description="GAIN-B" evidence="16">
    <location>
        <begin position="537"/>
        <end position="730"/>
    </location>
</feature>
<dbReference type="SUPFAM" id="SSF52058">
    <property type="entry name" value="L domain-like"/>
    <property type="match status" value="1"/>
</dbReference>
<evidence type="ECO:0000256" key="4">
    <source>
        <dbReference type="ARBA" id="ARBA00022692"/>
    </source>
</evidence>
<keyword evidence="3" id="KW-0433">Leucine-rich repeat</keyword>
<evidence type="ECO:0000313" key="21">
    <source>
        <dbReference type="Proteomes" id="UP001159405"/>
    </source>
</evidence>
<organism evidence="20 21">
    <name type="scientific">Porites lobata</name>
    <dbReference type="NCBI Taxonomy" id="104759"/>
    <lineage>
        <taxon>Eukaryota</taxon>
        <taxon>Metazoa</taxon>
        <taxon>Cnidaria</taxon>
        <taxon>Anthozoa</taxon>
        <taxon>Hexacorallia</taxon>
        <taxon>Scleractinia</taxon>
        <taxon>Fungiina</taxon>
        <taxon>Poritidae</taxon>
        <taxon>Porites</taxon>
    </lineage>
</organism>
<protein>
    <submittedName>
        <fullName evidence="20">Uncharacterized protein</fullName>
    </submittedName>
</protein>
<evidence type="ECO:0000256" key="6">
    <source>
        <dbReference type="ARBA" id="ARBA00022737"/>
    </source>
</evidence>
<feature type="transmembrane region" description="Helical" evidence="14">
    <location>
        <begin position="786"/>
        <end position="808"/>
    </location>
</feature>
<feature type="domain" description="G-protein coupled receptors family 2 profile 1" evidence="17">
    <location>
        <begin position="332"/>
        <end position="426"/>
    </location>
</feature>
<evidence type="ECO:0000256" key="11">
    <source>
        <dbReference type="ARBA" id="ARBA00023170"/>
    </source>
</evidence>
<comment type="caution">
    <text evidence="20">The sequence shown here is derived from an EMBL/GenBank/DDBJ whole genome shotgun (WGS) entry which is preliminary data.</text>
</comment>
<evidence type="ECO:0000256" key="14">
    <source>
        <dbReference type="SAM" id="Phobius"/>
    </source>
</evidence>
<evidence type="ECO:0000256" key="12">
    <source>
        <dbReference type="ARBA" id="ARBA00023224"/>
    </source>
</evidence>
<dbReference type="InterPro" id="IPR057244">
    <property type="entry name" value="GAIN_B"/>
</dbReference>
<dbReference type="InterPro" id="IPR017981">
    <property type="entry name" value="GPCR_2-like_7TM"/>
</dbReference>
<evidence type="ECO:0000256" key="5">
    <source>
        <dbReference type="ARBA" id="ARBA00022729"/>
    </source>
</evidence>
<dbReference type="InterPro" id="IPR003591">
    <property type="entry name" value="Leu-rich_rpt_typical-subtyp"/>
</dbReference>
<comment type="similarity">
    <text evidence="2">Belongs to the G-protein coupled receptor 2 family. Adhesion G-protein coupled receptor (ADGR) subfamily.</text>
</comment>
<feature type="compositionally biased region" description="Low complexity" evidence="13">
    <location>
        <begin position="1292"/>
        <end position="1305"/>
    </location>
</feature>
<evidence type="ECO:0000256" key="3">
    <source>
        <dbReference type="ARBA" id="ARBA00022614"/>
    </source>
</evidence>
<feature type="transmembrane region" description="Helical" evidence="14">
    <location>
        <begin position="751"/>
        <end position="774"/>
    </location>
</feature>
<dbReference type="PROSITE" id="PS50227">
    <property type="entry name" value="G_PROTEIN_RECEP_F2_3"/>
    <property type="match status" value="1"/>
</dbReference>
<keyword evidence="4 14" id="KW-0812">Transmembrane</keyword>
<keyword evidence="12" id="KW-0807">Transducer</keyword>
<dbReference type="InterPro" id="IPR007110">
    <property type="entry name" value="Ig-like_dom"/>
</dbReference>
<keyword evidence="8" id="KW-0297">G-protein coupled receptor</keyword>
<evidence type="ECO:0000256" key="13">
    <source>
        <dbReference type="SAM" id="MobiDB-lite"/>
    </source>
</evidence>
<dbReference type="SUPFAM" id="SSF81321">
    <property type="entry name" value="Family A G protein-coupled receptor-like"/>
    <property type="match status" value="1"/>
</dbReference>
<feature type="compositionally biased region" description="Basic and acidic residues" evidence="13">
    <location>
        <begin position="1681"/>
        <end position="1698"/>
    </location>
</feature>
<evidence type="ECO:0000256" key="8">
    <source>
        <dbReference type="ARBA" id="ARBA00023040"/>
    </source>
</evidence>
<feature type="region of interest" description="Disordered" evidence="13">
    <location>
        <begin position="1148"/>
        <end position="1179"/>
    </location>
</feature>
<feature type="transmembrane region" description="Helical" evidence="14">
    <location>
        <begin position="855"/>
        <end position="874"/>
    </location>
</feature>
<evidence type="ECO:0000259" key="18">
    <source>
        <dbReference type="PROSITE" id="PS50261"/>
    </source>
</evidence>
<dbReference type="SMART" id="SM00409">
    <property type="entry name" value="IG"/>
    <property type="match status" value="1"/>
</dbReference>
<dbReference type="PROSITE" id="PS50261">
    <property type="entry name" value="G_PROTEIN_RECEP_F2_4"/>
    <property type="match status" value="1"/>
</dbReference>
<evidence type="ECO:0000256" key="7">
    <source>
        <dbReference type="ARBA" id="ARBA00022989"/>
    </source>
</evidence>
<feature type="transmembrane region" description="Helical" evidence="14">
    <location>
        <begin position="1010"/>
        <end position="1037"/>
    </location>
</feature>
<dbReference type="InterPro" id="IPR032675">
    <property type="entry name" value="LRR_dom_sf"/>
</dbReference>
<dbReference type="Gene3D" id="2.60.40.10">
    <property type="entry name" value="Immunoglobulins"/>
    <property type="match status" value="1"/>
</dbReference>
<feature type="region of interest" description="Disordered" evidence="13">
    <location>
        <begin position="1462"/>
        <end position="1541"/>
    </location>
</feature>
<keyword evidence="11" id="KW-0675">Receptor</keyword>
<evidence type="ECO:0000313" key="20">
    <source>
        <dbReference type="EMBL" id="CAH3035340.1"/>
    </source>
</evidence>
<dbReference type="Gene3D" id="3.80.10.10">
    <property type="entry name" value="Ribonuclease Inhibitor"/>
    <property type="match status" value="2"/>
</dbReference>
<dbReference type="EMBL" id="CALNXK010000003">
    <property type="protein sequence ID" value="CAH3035340.1"/>
    <property type="molecule type" value="Genomic_DNA"/>
</dbReference>
<feature type="compositionally biased region" description="Basic and acidic residues" evidence="13">
    <location>
        <begin position="1740"/>
        <end position="1753"/>
    </location>
</feature>
<keyword evidence="9 14" id="KW-0472">Membrane</keyword>
<evidence type="ECO:0000256" key="9">
    <source>
        <dbReference type="ARBA" id="ARBA00023136"/>
    </source>
</evidence>
<dbReference type="InterPro" id="IPR058808">
    <property type="entry name" value="GAIN_ADGRA2/3"/>
</dbReference>
<feature type="domain" description="G-protein coupled receptors family 2 profile 2" evidence="18">
    <location>
        <begin position="749"/>
        <end position="1039"/>
    </location>
</feature>
<dbReference type="Pfam" id="PF13855">
    <property type="entry name" value="LRR_8"/>
    <property type="match status" value="1"/>
</dbReference>
<feature type="compositionally biased region" description="Polar residues" evidence="13">
    <location>
        <begin position="1773"/>
        <end position="1782"/>
    </location>
</feature>
<dbReference type="PROSITE" id="PS50835">
    <property type="entry name" value="IG_LIKE"/>
    <property type="match status" value="1"/>
</dbReference>
<evidence type="ECO:0000256" key="1">
    <source>
        <dbReference type="ARBA" id="ARBA00004141"/>
    </source>
</evidence>
<dbReference type="InterPro" id="IPR013783">
    <property type="entry name" value="Ig-like_fold"/>
</dbReference>
<feature type="compositionally biased region" description="Polar residues" evidence="13">
    <location>
        <begin position="1462"/>
        <end position="1472"/>
    </location>
</feature>
<dbReference type="Pfam" id="PF26588">
    <property type="entry name" value="GAIN_ADGRA3"/>
    <property type="match status" value="1"/>
</dbReference>
<evidence type="ECO:0000256" key="10">
    <source>
        <dbReference type="ARBA" id="ARBA00023157"/>
    </source>
</evidence>
<dbReference type="Proteomes" id="UP001159405">
    <property type="component" value="Unassembled WGS sequence"/>
</dbReference>
<dbReference type="PANTHER" id="PTHR45930">
    <property type="entry name" value="G-PROTEIN COUPLED RECEPTOR 124-LIKE PROTEIN"/>
    <property type="match status" value="1"/>
</dbReference>
<dbReference type="InterPro" id="IPR001611">
    <property type="entry name" value="Leu-rich_rpt"/>
</dbReference>
<reference evidence="20 21" key="1">
    <citation type="submission" date="2022-05" db="EMBL/GenBank/DDBJ databases">
        <authorList>
            <consortium name="Genoscope - CEA"/>
            <person name="William W."/>
        </authorList>
    </citation>
    <scope>NUCLEOTIDE SEQUENCE [LARGE SCALE GENOMIC DNA]</scope>
</reference>
<feature type="compositionally biased region" description="Basic and acidic residues" evidence="13">
    <location>
        <begin position="1578"/>
        <end position="1622"/>
    </location>
</feature>
<keyword evidence="5 15" id="KW-0732">Signal</keyword>
<evidence type="ECO:0000256" key="15">
    <source>
        <dbReference type="SAM" id="SignalP"/>
    </source>
</evidence>
<dbReference type="InterPro" id="IPR036179">
    <property type="entry name" value="Ig-like_dom_sf"/>
</dbReference>
<dbReference type="Gene3D" id="2.60.220.50">
    <property type="match status" value="1"/>
</dbReference>
<sequence>MKAVFKHLIFVTLFLLGSRVKRSLTCLPKCSCEKRDNTLKINCDNRGMTKPVNVDDLPDNKTLLLDLSNNEIESIGDFAFKGKKAARIKKLILSGNRLKVIAITAFTGLSKLTKLDLSQNRLTSLPADVFKKLKNLKILDLSENNILMLNGTQFNGLKNLRIINLSSNKLSFLPDGLFYSLRNLQKIELQLNRLICDCSLKWMINWMSKMKSKGKTVNVQGKCDHPYAVKDKKVNDLKKNQMVCGSDLELPIRSFGPKGDQIAFNGDSYTFECNSTWLPGTEMAWYKGNELVHVDPSNKHRNVLFKFDANKLAVYSVLDIKQLTAADNGYYSCHITHKGGYQHISTSQLLIIPSNVQHCPAVVTETDRGTFYWHHTAAGGAAFLPCPVGVRSSLLDHSGTESMARRNCSLQGVWREVEAQVCAHSNEITRALHDLKEEVVNDATVASVSEQLLNISKRAKNFNDPLDVVYAAEVVDHLVQVIGRDQILNSDLVSTVSNIMEADSALLVEAQRRSKACSSMVILLDLFSTRFPMDILPDLTFVTNNIAVYVERISPNNVTGKMCYVTVDSKSRLNDIDCLPCRYNSSCGRQMSVDTSIYLPPSLFQSLPSDVNVKFQFIVYSNSKLFPEVTNESENKRSVQVFSSVVSAQFGGIQLDILSHPVIFKFRKHQQGKQLFPVYWEHDGNGGLGRWEKNADCGEVSFHGNNTIAKCSQLSDKNFFAVMMNVSKPGGGGPTNARSDDNTWLDGSLELVVFVGAGICSLLIVITLIMYAFIRELRYDRDDAAMLMNHCIALLVTIVVFVTGINHVSNPLLCRSIGVLLHYFSLSSLLWIGCTGVCLHRLIRTSIEPEEYNPVLRYYMVSWGIPLIICGITIAGNVENYKIEDYCWLNPNPFYGAFLGPACLIILIDLIIYLRLSNLIKELYDNKDVTPQAGSEAEAETETAAEENALVIESAPQPGAENSGEGVSDKSTLPNKDEMMDLLRGNCIILLVIAMTMALGIMVIRHKQPLALYIVLSCIFAVALIILGVLIFIYHCYRKTVVRLLWKKYCCRCRCIPDKKYRIQEDCAPVEGVEEAPVYETITSTANGEAGQFSGEEIHGAKKLGDGDSVSNVSLPSSAAITLNKNALVVALPDKDVEVQTDKASSVSDKQSWASAPLPHGFKPRGKLLKKPPGYRHSYTEYTRETPTIEECRRAPLAPPEGTASSIDSSAQLPTDTASYIAPSEGLSSVREAIETLNATRNSNASCSASEVSIPIDIPPIKKRPPVPGSSSQGSEGPPQVQFKNSRPPMPNVTDTTPVSTPTPTAQDLFSHYSIAEGTASNIPRNIPRDHVVVREKYHIPYEPRAMSEKPRDHYQILPLPTNRRDHYLLQPGNEQYQGQRGQHLGPNPHNQYQAAPEHYPIPGDHHPAVAQRTYDLNQVPSPTQGRPYEYYHMPRDTTHSLYQMARDRAANRPYENYQVSYEQRPGQGTTERYQEQHEHNPVHRSHEQAPKPADFSHISIDPGFSNKSPDHINMSHEPNIGPKSPDHSHVSHDSSFGQRSHDGYQILRDHMPRDQYPPERTYENIPIPSEQSSVQNAHEHNTSHDSELPRDAARDHSVTSDNVHDSGVERSHDQYAGEGPREQPQALNPGEDNTAVDKIAGLPLDKNGARAPNTSRGTREQPNGVHVSRRRRRNPYQIAREIHHNLGIETRKVDGQSRRANRAAGETRSQSQKNANRALLVNPAETPKERTPRSSMSSWKDERSKPKQKDWGAEQPSSAVFVPVPYLKRTTPEPQRNETSV</sequence>
<dbReference type="PANTHER" id="PTHR45930:SF4">
    <property type="entry name" value="ADHESION G PROTEIN-COUPLED RECEPTOR A3"/>
    <property type="match status" value="1"/>
</dbReference>
<accession>A0ABN8MTC2</accession>
<dbReference type="SMART" id="SM00369">
    <property type="entry name" value="LRR_TYP"/>
    <property type="match status" value="5"/>
</dbReference>
<feature type="signal peptide" evidence="15">
    <location>
        <begin position="1"/>
        <end position="25"/>
    </location>
</feature>
<feature type="compositionally biased region" description="Low complexity" evidence="13">
    <location>
        <begin position="1269"/>
        <end position="1282"/>
    </location>
</feature>
<evidence type="ECO:0000259" key="17">
    <source>
        <dbReference type="PROSITE" id="PS50227"/>
    </source>
</evidence>
<feature type="chain" id="PRO_5047002969" evidence="15">
    <location>
        <begin position="26"/>
        <end position="1782"/>
    </location>
</feature>
<dbReference type="InterPro" id="IPR046338">
    <property type="entry name" value="GAIN_dom_sf"/>
</dbReference>
<feature type="region of interest" description="Disordered" evidence="13">
    <location>
        <begin position="1256"/>
        <end position="1305"/>
    </location>
</feature>
<feature type="domain" description="Ig-like" evidence="19">
    <location>
        <begin position="251"/>
        <end position="347"/>
    </location>
</feature>
<dbReference type="Gene3D" id="1.20.1070.10">
    <property type="entry name" value="Rhodopsin 7-helix transmembrane proteins"/>
    <property type="match status" value="1"/>
</dbReference>
<dbReference type="InterPro" id="IPR051963">
    <property type="entry name" value="Adhesion_GPCR_A"/>
</dbReference>
<feature type="transmembrane region" description="Helical" evidence="14">
    <location>
        <begin position="982"/>
        <end position="1004"/>
    </location>
</feature>
<feature type="compositionally biased region" description="Basic residues" evidence="13">
    <location>
        <begin position="1162"/>
        <end position="1174"/>
    </location>
</feature>
<evidence type="ECO:0000256" key="2">
    <source>
        <dbReference type="ARBA" id="ARBA00007343"/>
    </source>
</evidence>
<evidence type="ECO:0000259" key="16">
    <source>
        <dbReference type="PROSITE" id="PS50221"/>
    </source>
</evidence>
<dbReference type="InterPro" id="IPR001879">
    <property type="entry name" value="GPCR_2_extracellular_dom"/>
</dbReference>
<feature type="region of interest" description="Disordered" evidence="13">
    <location>
        <begin position="1571"/>
        <end position="1782"/>
    </location>
</feature>
<keyword evidence="7 14" id="KW-1133">Transmembrane helix</keyword>
<proteinExistence type="inferred from homology"/>
<keyword evidence="6" id="KW-0677">Repeat</keyword>
<dbReference type="PROSITE" id="PS51450">
    <property type="entry name" value="LRR"/>
    <property type="match status" value="3"/>
</dbReference>
<comment type="subcellular location">
    <subcellularLocation>
        <location evidence="1">Membrane</location>
        <topology evidence="1">Multi-pass membrane protein</topology>
    </subcellularLocation>
</comment>
<dbReference type="PRINTS" id="PR00019">
    <property type="entry name" value="LEURICHRPT"/>
</dbReference>
<name>A0ABN8MTC2_9CNID</name>
<dbReference type="InterPro" id="IPR036445">
    <property type="entry name" value="GPCR_2_extracell_dom_sf"/>
</dbReference>
<dbReference type="SUPFAM" id="SSF48726">
    <property type="entry name" value="Immunoglobulin"/>
    <property type="match status" value="1"/>
</dbReference>
<feature type="compositionally biased region" description="Basic and acidic residues" evidence="13">
    <location>
        <begin position="1473"/>
        <end position="1490"/>
    </location>
</feature>
<dbReference type="CDD" id="cd00096">
    <property type="entry name" value="Ig"/>
    <property type="match status" value="1"/>
</dbReference>
<dbReference type="PROSITE" id="PS50221">
    <property type="entry name" value="GAIN_B"/>
    <property type="match status" value="1"/>
</dbReference>
<dbReference type="InterPro" id="IPR003599">
    <property type="entry name" value="Ig_sub"/>
</dbReference>